<dbReference type="Pfam" id="PF01425">
    <property type="entry name" value="Amidase"/>
    <property type="match status" value="1"/>
</dbReference>
<feature type="domain" description="Amidase" evidence="2">
    <location>
        <begin position="32"/>
        <end position="460"/>
    </location>
</feature>
<dbReference type="GO" id="GO:0016740">
    <property type="term" value="F:transferase activity"/>
    <property type="evidence" value="ECO:0007669"/>
    <property type="project" value="UniProtKB-KW"/>
</dbReference>
<reference evidence="3 4" key="1">
    <citation type="submission" date="2017-02" db="EMBL/GenBank/DDBJ databases">
        <authorList>
            <person name="Peterson S.W."/>
        </authorList>
    </citation>
    <scope>NUCLEOTIDE SEQUENCE [LARGE SCALE GENOMIC DNA]</scope>
    <source>
        <strain evidence="3 4">B Ar 00.02</strain>
    </source>
</reference>
<evidence type="ECO:0000313" key="3">
    <source>
        <dbReference type="EMBL" id="SJM46975.1"/>
    </source>
</evidence>
<proteinExistence type="inferred from homology"/>
<dbReference type="InterPro" id="IPR036928">
    <property type="entry name" value="AS_sf"/>
</dbReference>
<protein>
    <submittedName>
        <fullName evidence="3">Aspartyl-tRNA(Asn) amidotransferase subunit A amidotransferase subunit A</fullName>
        <ecNumber evidence="3">6.3.5.7</ecNumber>
    </submittedName>
</protein>
<dbReference type="PANTHER" id="PTHR11895:SF7">
    <property type="entry name" value="GLUTAMYL-TRNA(GLN) AMIDOTRANSFERASE SUBUNIT A, MITOCHONDRIAL"/>
    <property type="match status" value="1"/>
</dbReference>
<keyword evidence="3" id="KW-0808">Transferase</keyword>
<dbReference type="GO" id="GO:0050567">
    <property type="term" value="F:glutaminyl-tRNA synthase (glutamine-hydrolyzing) activity"/>
    <property type="evidence" value="ECO:0007669"/>
    <property type="project" value="UniProtKB-EC"/>
</dbReference>
<dbReference type="EC" id="6.3.5.7" evidence="3"/>
<keyword evidence="3" id="KW-0436">Ligase</keyword>
<evidence type="ECO:0000259" key="2">
    <source>
        <dbReference type="Pfam" id="PF01425"/>
    </source>
</evidence>
<dbReference type="InterPro" id="IPR000120">
    <property type="entry name" value="Amidase"/>
</dbReference>
<organism evidence="3 4">
    <name type="scientific">Arthrobacter rhombi</name>
    <dbReference type="NCBI Taxonomy" id="71253"/>
    <lineage>
        <taxon>Bacteria</taxon>
        <taxon>Bacillati</taxon>
        <taxon>Actinomycetota</taxon>
        <taxon>Actinomycetes</taxon>
        <taxon>Micrococcales</taxon>
        <taxon>Micrococcaceae</taxon>
        <taxon>Arthrobacter</taxon>
    </lineage>
</organism>
<name>A0A1R4ETR4_9MICC</name>
<dbReference type="Gene3D" id="3.90.1300.10">
    <property type="entry name" value="Amidase signature (AS) domain"/>
    <property type="match status" value="1"/>
</dbReference>
<keyword evidence="4" id="KW-1185">Reference proteome</keyword>
<dbReference type="EMBL" id="FUHW01000004">
    <property type="protein sequence ID" value="SJM46975.1"/>
    <property type="molecule type" value="Genomic_DNA"/>
</dbReference>
<sequence>MTHPDAGGNELHDLTAVELGQLLTSGELSAREAAEHFLSRIEEANPRLGSFITITAEQALDAADAADTEGTWARTQGRALPPLHGMPLAYKDLWDVKGVATTFGSAAVPSSPAAQDSPLVARLRADGALSLGKTQIPEFGLNCYSENHIAAPARNPLDPSLSAGGSSGGSAAAVAAGLLPVAPGNDGGGSVRIPASACGLIGLKPGFGTVPSDLVNGRVDRFGAPRFVVSGPLARTAEDAGLLMDSLTGSIGYREAARRAEPAHGRRLRIGVTRTSPFDRRYEVALDPESDIAVQAGIARLEAAGHRVEEADIRYDNRFPEAFQAIWTAGLAESDLPEAAAPVLTELTRTFRARAIGRSDAQKEAAAAILVRIAEDCRAQWGRYDAVLTPAMALTPRPIGWFTAHDADLDYELQCRYTPYTSIVNVSGVPALTVPTSWTASGLSMGVQLISAHGSEADLLALGAQIMNS</sequence>
<dbReference type="AlphaFoldDB" id="A0A1R4ETR4"/>
<evidence type="ECO:0000313" key="4">
    <source>
        <dbReference type="Proteomes" id="UP000195913"/>
    </source>
</evidence>
<dbReference type="RefSeq" id="WP_086993992.1">
    <property type="nucleotide sequence ID" value="NZ_FUHW01000004.1"/>
</dbReference>
<dbReference type="SUPFAM" id="SSF75304">
    <property type="entry name" value="Amidase signature (AS) enzymes"/>
    <property type="match status" value="1"/>
</dbReference>
<dbReference type="InterPro" id="IPR020556">
    <property type="entry name" value="Amidase_CS"/>
</dbReference>
<dbReference type="InterPro" id="IPR023631">
    <property type="entry name" value="Amidase_dom"/>
</dbReference>
<evidence type="ECO:0000256" key="1">
    <source>
        <dbReference type="ARBA" id="ARBA00009199"/>
    </source>
</evidence>
<accession>A0A1R4ETR4</accession>
<comment type="similarity">
    <text evidence="1">Belongs to the amidase family.</text>
</comment>
<gene>
    <name evidence="3" type="ORF">FM101_00710</name>
</gene>
<dbReference type="PROSITE" id="PS00571">
    <property type="entry name" value="AMIDASES"/>
    <property type="match status" value="1"/>
</dbReference>
<dbReference type="Proteomes" id="UP000195913">
    <property type="component" value="Unassembled WGS sequence"/>
</dbReference>
<dbReference type="PANTHER" id="PTHR11895">
    <property type="entry name" value="TRANSAMIDASE"/>
    <property type="match status" value="1"/>
</dbReference>